<dbReference type="Pfam" id="PF10300">
    <property type="entry name" value="Iml2-TPR_39"/>
    <property type="match status" value="1"/>
</dbReference>
<dbReference type="GO" id="GO:0005634">
    <property type="term" value="C:nucleus"/>
    <property type="evidence" value="ECO:0007669"/>
    <property type="project" value="TreeGrafter"/>
</dbReference>
<dbReference type="EMBL" id="WHVB01000001">
    <property type="protein sequence ID" value="KAF8487330.1"/>
    <property type="molecule type" value="Genomic_DNA"/>
</dbReference>
<gene>
    <name evidence="2" type="ORF">DFH94DRAFT_23085</name>
</gene>
<dbReference type="SUPFAM" id="SSF48452">
    <property type="entry name" value="TPR-like"/>
    <property type="match status" value="1"/>
</dbReference>
<accession>A0A9P5N5Y7</accession>
<sequence>MEDAATCRPEANWSQQDVIVAPQIRNSGGQTTPPSPFTDSSSAPALSLSAASAASTSGSTSAGTPFTDLTSLPSDVSKLSLGPPVKKPAEPEPPAVSWPYAHAAALDDIPGIAYALDTFLKSHMVESEEYCHRNDPKKERLYFATGFGLIQCVKALMSYEDEDLLSAMGHTKHGNSVANEHRKKAASLPFRLAGYVTGNTGANWVKSMTSVERHAELVYAESLFEKALLGIVYSGDWLAFIKEALNVRSTMQVYRQLGKYIEQMDTLAQARDEGPEDKSIDVHFRSGVYLGVGMSHIIISLMPARLASLVELFGYKGNRHVGLALLQKAGGWTKESSEPSVSQAEEGVRRSICDMTLLIFHLFLSSFTHDGVDVMMAQKIVDWNLKRYPEGVFFLLAQGRLSLSRSQPRRAIECYQKAMNVQSQYRNLHHLSFWEMAISNLGLWEIEESLKCWRNLHKESTWSKAVYAYGVAALLIQLGGEANKAEGLRLMTEVPKLRQRIAGKSIPLEKFVARKSRKCEAQGGRLVLPALELAYILHAVSRAPRLVIAEQMLPLVDAVVDELKRFVGSPGKYGNGSEYWDDWCLARHLEGACLRYIAYPGPDALVDPDEAVSIPQAEAAERAGAAFQSVFENGTKIELDHYVVYFAHFEYGRLLACMGDKEGARVQLDLVMSGKPLEVNAAGRKGKYSLENELHLRTNAALEALQLDKRV</sequence>
<dbReference type="Proteomes" id="UP000759537">
    <property type="component" value="Unassembled WGS sequence"/>
</dbReference>
<organism evidence="2 3">
    <name type="scientific">Russula ochroleuca</name>
    <dbReference type="NCBI Taxonomy" id="152965"/>
    <lineage>
        <taxon>Eukaryota</taxon>
        <taxon>Fungi</taxon>
        <taxon>Dikarya</taxon>
        <taxon>Basidiomycota</taxon>
        <taxon>Agaricomycotina</taxon>
        <taxon>Agaricomycetes</taxon>
        <taxon>Russulales</taxon>
        <taxon>Russulaceae</taxon>
        <taxon>Russula</taxon>
    </lineage>
</organism>
<evidence type="ECO:0008006" key="4">
    <source>
        <dbReference type="Google" id="ProtNLM"/>
    </source>
</evidence>
<proteinExistence type="predicted"/>
<dbReference type="OrthoDB" id="43460at2759"/>
<reference evidence="2" key="2">
    <citation type="journal article" date="2020" name="Nat. Commun.">
        <title>Large-scale genome sequencing of mycorrhizal fungi provides insights into the early evolution of symbiotic traits.</title>
        <authorList>
            <person name="Miyauchi S."/>
            <person name="Kiss E."/>
            <person name="Kuo A."/>
            <person name="Drula E."/>
            <person name="Kohler A."/>
            <person name="Sanchez-Garcia M."/>
            <person name="Morin E."/>
            <person name="Andreopoulos B."/>
            <person name="Barry K.W."/>
            <person name="Bonito G."/>
            <person name="Buee M."/>
            <person name="Carver A."/>
            <person name="Chen C."/>
            <person name="Cichocki N."/>
            <person name="Clum A."/>
            <person name="Culley D."/>
            <person name="Crous P.W."/>
            <person name="Fauchery L."/>
            <person name="Girlanda M."/>
            <person name="Hayes R.D."/>
            <person name="Keri Z."/>
            <person name="LaButti K."/>
            <person name="Lipzen A."/>
            <person name="Lombard V."/>
            <person name="Magnuson J."/>
            <person name="Maillard F."/>
            <person name="Murat C."/>
            <person name="Nolan M."/>
            <person name="Ohm R.A."/>
            <person name="Pangilinan J."/>
            <person name="Pereira M.F."/>
            <person name="Perotto S."/>
            <person name="Peter M."/>
            <person name="Pfister S."/>
            <person name="Riley R."/>
            <person name="Sitrit Y."/>
            <person name="Stielow J.B."/>
            <person name="Szollosi G."/>
            <person name="Zifcakova L."/>
            <person name="Stursova M."/>
            <person name="Spatafora J.W."/>
            <person name="Tedersoo L."/>
            <person name="Vaario L.M."/>
            <person name="Yamada A."/>
            <person name="Yan M."/>
            <person name="Wang P."/>
            <person name="Xu J."/>
            <person name="Bruns T."/>
            <person name="Baldrian P."/>
            <person name="Vilgalys R."/>
            <person name="Dunand C."/>
            <person name="Henrissat B."/>
            <person name="Grigoriev I.V."/>
            <person name="Hibbett D."/>
            <person name="Nagy L.G."/>
            <person name="Martin F.M."/>
        </authorList>
    </citation>
    <scope>NUCLEOTIDE SEQUENCE</scope>
    <source>
        <strain evidence="2">Prilba</strain>
    </source>
</reference>
<feature type="region of interest" description="Disordered" evidence="1">
    <location>
        <begin position="1"/>
        <end position="69"/>
    </location>
</feature>
<dbReference type="InterPro" id="IPR011990">
    <property type="entry name" value="TPR-like_helical_dom_sf"/>
</dbReference>
<dbReference type="GO" id="GO:0005829">
    <property type="term" value="C:cytosol"/>
    <property type="evidence" value="ECO:0007669"/>
    <property type="project" value="TreeGrafter"/>
</dbReference>
<feature type="compositionally biased region" description="Low complexity" evidence="1">
    <location>
        <begin position="37"/>
        <end position="65"/>
    </location>
</feature>
<comment type="caution">
    <text evidence="2">The sequence shown here is derived from an EMBL/GenBank/DDBJ whole genome shotgun (WGS) entry which is preliminary data.</text>
</comment>
<dbReference type="InterPro" id="IPR019412">
    <property type="entry name" value="IML2/TPR_39"/>
</dbReference>
<dbReference type="GO" id="GO:0005741">
    <property type="term" value="C:mitochondrial outer membrane"/>
    <property type="evidence" value="ECO:0007669"/>
    <property type="project" value="TreeGrafter"/>
</dbReference>
<dbReference type="PANTHER" id="PTHR31859:SF1">
    <property type="entry name" value="TETRATRICOPEPTIDE REPEAT PROTEIN 39C"/>
    <property type="match status" value="1"/>
</dbReference>
<keyword evidence="3" id="KW-1185">Reference proteome</keyword>
<dbReference type="AlphaFoldDB" id="A0A9P5N5Y7"/>
<evidence type="ECO:0000313" key="3">
    <source>
        <dbReference type="Proteomes" id="UP000759537"/>
    </source>
</evidence>
<reference evidence="2" key="1">
    <citation type="submission" date="2019-10" db="EMBL/GenBank/DDBJ databases">
        <authorList>
            <consortium name="DOE Joint Genome Institute"/>
            <person name="Kuo A."/>
            <person name="Miyauchi S."/>
            <person name="Kiss E."/>
            <person name="Drula E."/>
            <person name="Kohler A."/>
            <person name="Sanchez-Garcia M."/>
            <person name="Andreopoulos B."/>
            <person name="Barry K.W."/>
            <person name="Bonito G."/>
            <person name="Buee M."/>
            <person name="Carver A."/>
            <person name="Chen C."/>
            <person name="Cichocki N."/>
            <person name="Clum A."/>
            <person name="Culley D."/>
            <person name="Crous P.W."/>
            <person name="Fauchery L."/>
            <person name="Girlanda M."/>
            <person name="Hayes R."/>
            <person name="Keri Z."/>
            <person name="LaButti K."/>
            <person name="Lipzen A."/>
            <person name="Lombard V."/>
            <person name="Magnuson J."/>
            <person name="Maillard F."/>
            <person name="Morin E."/>
            <person name="Murat C."/>
            <person name="Nolan M."/>
            <person name="Ohm R."/>
            <person name="Pangilinan J."/>
            <person name="Pereira M."/>
            <person name="Perotto S."/>
            <person name="Peter M."/>
            <person name="Riley R."/>
            <person name="Sitrit Y."/>
            <person name="Stielow B."/>
            <person name="Szollosi G."/>
            <person name="Zifcakova L."/>
            <person name="Stursova M."/>
            <person name="Spatafora J.W."/>
            <person name="Tedersoo L."/>
            <person name="Vaario L.-M."/>
            <person name="Yamada A."/>
            <person name="Yan M."/>
            <person name="Wang P."/>
            <person name="Xu J."/>
            <person name="Bruns T."/>
            <person name="Baldrian P."/>
            <person name="Vilgalys R."/>
            <person name="Henrissat B."/>
            <person name="Grigoriev I.V."/>
            <person name="Hibbett D."/>
            <person name="Nagy L.G."/>
            <person name="Martin F.M."/>
        </authorList>
    </citation>
    <scope>NUCLEOTIDE SEQUENCE</scope>
    <source>
        <strain evidence="2">Prilba</strain>
    </source>
</reference>
<protein>
    <recommendedName>
        <fullName evidence="4">Tetratricopeptide repeat protein 39B</fullName>
    </recommendedName>
</protein>
<dbReference type="PANTHER" id="PTHR31859">
    <property type="entry name" value="TETRATRICOPEPTIDE REPEAT PROTEIN 39 FAMILY MEMBER"/>
    <property type="match status" value="1"/>
</dbReference>
<name>A0A9P5N5Y7_9AGAM</name>
<evidence type="ECO:0000256" key="1">
    <source>
        <dbReference type="SAM" id="MobiDB-lite"/>
    </source>
</evidence>
<evidence type="ECO:0000313" key="2">
    <source>
        <dbReference type="EMBL" id="KAF8487330.1"/>
    </source>
</evidence>